<dbReference type="EMBL" id="JBHFNS010000041">
    <property type="protein sequence ID" value="MFB2935491.1"/>
    <property type="molecule type" value="Genomic_DNA"/>
</dbReference>
<organism evidence="1 2">
    <name type="scientific">Floridaenema fluviatile BLCC-F154</name>
    <dbReference type="NCBI Taxonomy" id="3153640"/>
    <lineage>
        <taxon>Bacteria</taxon>
        <taxon>Bacillati</taxon>
        <taxon>Cyanobacteriota</taxon>
        <taxon>Cyanophyceae</taxon>
        <taxon>Oscillatoriophycideae</taxon>
        <taxon>Aerosakkonematales</taxon>
        <taxon>Aerosakkonemataceae</taxon>
        <taxon>Floridanema</taxon>
        <taxon>Floridanema fluviatile</taxon>
    </lineage>
</organism>
<reference evidence="1 2" key="1">
    <citation type="submission" date="2024-09" db="EMBL/GenBank/DDBJ databases">
        <title>Floridaenema gen nov. (Aerosakkonemataceae, Aerosakkonematales ord. nov., Cyanobacteria) from benthic tropical and subtropical fresh waters, with the description of four new species.</title>
        <authorList>
            <person name="Moretto J.A."/>
            <person name="Berthold D.E."/>
            <person name="Lefler F.W."/>
            <person name="Huang I.-S."/>
            <person name="Laughinghouse H. IV."/>
        </authorList>
    </citation>
    <scope>NUCLEOTIDE SEQUENCE [LARGE SCALE GENOMIC DNA]</scope>
    <source>
        <strain evidence="1 2">BLCC-F154</strain>
    </source>
</reference>
<sequence length="339" mass="38511">MRSLFFRLQILKFREITDVDKFPICYEFGCQEWGLGFMKERSLLTFTVILTILSASSLSVLAQSQRLFKKANLEFPQVDFIESEKQFYTPIITSEKQQQNTKLQQANAEDVSAVLNLVRGWGSVENVFIIDNYAIVSYLIAQNGATVPIKSENGKWKIVNGNWRMTINDNSAEPTLSCRQVSCLVENGFPRNIATQLINRLENFDRTQQQQIATFRQAWAKTNRSIAPFLGYWRDMDWAARTQPTEISFSIWPSYTANKVCVVGIAENSQYVNIGTVSGKKITTPNNVFTLEESTGEGEVIKSQTENYLVNPAPLNTWYFNAETKKKLEDAGCTSSPPR</sequence>
<protein>
    <submittedName>
        <fullName evidence="1">Uncharacterized protein</fullName>
    </submittedName>
</protein>
<accession>A0ABV4YAE8</accession>
<dbReference type="RefSeq" id="WP_413257006.1">
    <property type="nucleotide sequence ID" value="NZ_JBHFNS010000041.1"/>
</dbReference>
<keyword evidence="2" id="KW-1185">Reference proteome</keyword>
<comment type="caution">
    <text evidence="1">The sequence shown here is derived from an EMBL/GenBank/DDBJ whole genome shotgun (WGS) entry which is preliminary data.</text>
</comment>
<dbReference type="Proteomes" id="UP001576776">
    <property type="component" value="Unassembled WGS sequence"/>
</dbReference>
<evidence type="ECO:0000313" key="2">
    <source>
        <dbReference type="Proteomes" id="UP001576776"/>
    </source>
</evidence>
<gene>
    <name evidence="1" type="ORF">ACE1B6_09440</name>
</gene>
<proteinExistence type="predicted"/>
<name>A0ABV4YAE8_9CYAN</name>
<evidence type="ECO:0000313" key="1">
    <source>
        <dbReference type="EMBL" id="MFB2935491.1"/>
    </source>
</evidence>